<dbReference type="PROSITE" id="PS51371">
    <property type="entry name" value="CBS"/>
    <property type="match status" value="2"/>
</dbReference>
<gene>
    <name evidence="4" type="ORF">KSX_68990</name>
</gene>
<dbReference type="Gene3D" id="3.10.580.10">
    <property type="entry name" value="CBS-domain"/>
    <property type="match status" value="2"/>
</dbReference>
<organism evidence="4 5">
    <name type="scientific">Ktedonospora formicarum</name>
    <dbReference type="NCBI Taxonomy" id="2778364"/>
    <lineage>
        <taxon>Bacteria</taxon>
        <taxon>Bacillati</taxon>
        <taxon>Chloroflexota</taxon>
        <taxon>Ktedonobacteria</taxon>
        <taxon>Ktedonobacterales</taxon>
        <taxon>Ktedonobacteraceae</taxon>
        <taxon>Ktedonospora</taxon>
    </lineage>
</organism>
<keyword evidence="5" id="KW-1185">Reference proteome</keyword>
<evidence type="ECO:0000256" key="1">
    <source>
        <dbReference type="ARBA" id="ARBA00023122"/>
    </source>
</evidence>
<dbReference type="PANTHER" id="PTHR43080:SF2">
    <property type="entry name" value="CBS DOMAIN-CONTAINING PROTEIN"/>
    <property type="match status" value="1"/>
</dbReference>
<dbReference type="AlphaFoldDB" id="A0A8J3I792"/>
<sequence length="240" mass="26540">MIVREVMTTDLVTVEPDDTLSHAVYVLRQHQFHHLPVVIRGYTEHKRYSTKTRPALIYKGLLTSAEIEKAIALTRQEEQQHPLARPWQEQKIIEILSPTLLTMAPTTSLTTAAQSLVERGLNCAPVLEPGQGEYETQDLLVGLLTRSDLLLALARLLGAFEPGTQVDIPLTEQHMATLAKALLIADELHIGVQNILITSTSVQTTRCASLRLCTINPGPFLCRLAQEDIHPFDAITRGGA</sequence>
<dbReference type="Pfam" id="PF00571">
    <property type="entry name" value="CBS"/>
    <property type="match status" value="2"/>
</dbReference>
<dbReference type="SMART" id="SM00116">
    <property type="entry name" value="CBS"/>
    <property type="match status" value="2"/>
</dbReference>
<feature type="domain" description="CBS" evidence="3">
    <location>
        <begin position="96"/>
        <end position="160"/>
    </location>
</feature>
<dbReference type="PANTHER" id="PTHR43080">
    <property type="entry name" value="CBS DOMAIN-CONTAINING PROTEIN CBSX3, MITOCHONDRIAL"/>
    <property type="match status" value="1"/>
</dbReference>
<evidence type="ECO:0000256" key="2">
    <source>
        <dbReference type="PROSITE-ProRule" id="PRU00703"/>
    </source>
</evidence>
<name>A0A8J3I792_9CHLR</name>
<evidence type="ECO:0000259" key="3">
    <source>
        <dbReference type="PROSITE" id="PS51371"/>
    </source>
</evidence>
<comment type="caution">
    <text evidence="4">The sequence shown here is derived from an EMBL/GenBank/DDBJ whole genome shotgun (WGS) entry which is preliminary data.</text>
</comment>
<proteinExistence type="predicted"/>
<keyword evidence="1 2" id="KW-0129">CBS domain</keyword>
<evidence type="ECO:0000313" key="5">
    <source>
        <dbReference type="Proteomes" id="UP000612362"/>
    </source>
</evidence>
<dbReference type="SUPFAM" id="SSF54631">
    <property type="entry name" value="CBS-domain pair"/>
    <property type="match status" value="1"/>
</dbReference>
<dbReference type="InterPro" id="IPR051257">
    <property type="entry name" value="Diverse_CBS-Domain"/>
</dbReference>
<feature type="domain" description="CBS" evidence="3">
    <location>
        <begin position="7"/>
        <end position="78"/>
    </location>
</feature>
<dbReference type="EMBL" id="BNJF01000004">
    <property type="protein sequence ID" value="GHO48736.1"/>
    <property type="molecule type" value="Genomic_DNA"/>
</dbReference>
<dbReference type="Proteomes" id="UP000612362">
    <property type="component" value="Unassembled WGS sequence"/>
</dbReference>
<dbReference type="InterPro" id="IPR046342">
    <property type="entry name" value="CBS_dom_sf"/>
</dbReference>
<dbReference type="RefSeq" id="WP_220197910.1">
    <property type="nucleotide sequence ID" value="NZ_BNJF01000004.1"/>
</dbReference>
<reference evidence="4" key="1">
    <citation type="submission" date="2020-10" db="EMBL/GenBank/DDBJ databases">
        <title>Taxonomic study of unclassified bacteria belonging to the class Ktedonobacteria.</title>
        <authorList>
            <person name="Yabe S."/>
            <person name="Wang C.M."/>
            <person name="Zheng Y."/>
            <person name="Sakai Y."/>
            <person name="Cavaletti L."/>
            <person name="Monciardini P."/>
            <person name="Donadio S."/>
        </authorList>
    </citation>
    <scope>NUCLEOTIDE SEQUENCE</scope>
    <source>
        <strain evidence="4">SOSP1-1</strain>
    </source>
</reference>
<dbReference type="InterPro" id="IPR000644">
    <property type="entry name" value="CBS_dom"/>
</dbReference>
<accession>A0A8J3I792</accession>
<evidence type="ECO:0000313" key="4">
    <source>
        <dbReference type="EMBL" id="GHO48736.1"/>
    </source>
</evidence>
<protein>
    <recommendedName>
        <fullName evidence="3">CBS domain-containing protein</fullName>
    </recommendedName>
</protein>